<sequence length="73" mass="8131">MAVESERQKAKELEEMHFQHKRGVDGGRLGREGYGQVESDPTILAVVITANGLWLLWQGYDADGELCTHFANA</sequence>
<accession>A0A4S8JJV1</accession>
<name>A0A4S8JJV1_MUSBA</name>
<dbReference type="EMBL" id="PYDT01000004">
    <property type="protein sequence ID" value="THU62290.1"/>
    <property type="molecule type" value="Genomic_DNA"/>
</dbReference>
<gene>
    <name evidence="1" type="ORF">C4D60_Mb01t03570</name>
</gene>
<keyword evidence="2" id="KW-1185">Reference proteome</keyword>
<comment type="caution">
    <text evidence="1">The sequence shown here is derived from an EMBL/GenBank/DDBJ whole genome shotgun (WGS) entry which is preliminary data.</text>
</comment>
<protein>
    <submittedName>
        <fullName evidence="1">Uncharacterized protein</fullName>
    </submittedName>
</protein>
<dbReference type="Proteomes" id="UP000317650">
    <property type="component" value="Chromosome 1"/>
</dbReference>
<dbReference type="AlphaFoldDB" id="A0A4S8JJV1"/>
<evidence type="ECO:0000313" key="2">
    <source>
        <dbReference type="Proteomes" id="UP000317650"/>
    </source>
</evidence>
<proteinExistence type="predicted"/>
<organism evidence="1 2">
    <name type="scientific">Musa balbisiana</name>
    <name type="common">Banana</name>
    <dbReference type="NCBI Taxonomy" id="52838"/>
    <lineage>
        <taxon>Eukaryota</taxon>
        <taxon>Viridiplantae</taxon>
        <taxon>Streptophyta</taxon>
        <taxon>Embryophyta</taxon>
        <taxon>Tracheophyta</taxon>
        <taxon>Spermatophyta</taxon>
        <taxon>Magnoliopsida</taxon>
        <taxon>Liliopsida</taxon>
        <taxon>Zingiberales</taxon>
        <taxon>Musaceae</taxon>
        <taxon>Musa</taxon>
    </lineage>
</organism>
<evidence type="ECO:0000313" key="1">
    <source>
        <dbReference type="EMBL" id="THU62290.1"/>
    </source>
</evidence>
<reference evidence="1 2" key="1">
    <citation type="journal article" date="2019" name="Nat. Plants">
        <title>Genome sequencing of Musa balbisiana reveals subgenome evolution and function divergence in polyploid bananas.</title>
        <authorList>
            <person name="Yao X."/>
        </authorList>
    </citation>
    <scope>NUCLEOTIDE SEQUENCE [LARGE SCALE GENOMIC DNA]</scope>
    <source>
        <strain evidence="2">cv. DH-PKW</strain>
        <tissue evidence="1">Leaves</tissue>
    </source>
</reference>